<feature type="compositionally biased region" description="Low complexity" evidence="1">
    <location>
        <begin position="263"/>
        <end position="277"/>
    </location>
</feature>
<feature type="compositionally biased region" description="Polar residues" evidence="1">
    <location>
        <begin position="519"/>
        <end position="531"/>
    </location>
</feature>
<feature type="region of interest" description="Disordered" evidence="1">
    <location>
        <begin position="345"/>
        <end position="388"/>
    </location>
</feature>
<name>A0AAD4KLP2_9EURO</name>
<feature type="compositionally biased region" description="Basic and acidic residues" evidence="1">
    <location>
        <begin position="503"/>
        <end position="514"/>
    </location>
</feature>
<accession>A0AAD4KLP2</accession>
<feature type="region of interest" description="Disordered" evidence="1">
    <location>
        <begin position="257"/>
        <end position="300"/>
    </location>
</feature>
<evidence type="ECO:0000313" key="3">
    <source>
        <dbReference type="Proteomes" id="UP001201262"/>
    </source>
</evidence>
<organism evidence="2 3">
    <name type="scientific">Talaromyces proteolyticus</name>
    <dbReference type="NCBI Taxonomy" id="1131652"/>
    <lineage>
        <taxon>Eukaryota</taxon>
        <taxon>Fungi</taxon>
        <taxon>Dikarya</taxon>
        <taxon>Ascomycota</taxon>
        <taxon>Pezizomycotina</taxon>
        <taxon>Eurotiomycetes</taxon>
        <taxon>Eurotiomycetidae</taxon>
        <taxon>Eurotiales</taxon>
        <taxon>Trichocomaceae</taxon>
        <taxon>Talaromyces</taxon>
        <taxon>Talaromyces sect. Bacilispori</taxon>
    </lineage>
</organism>
<dbReference type="EMBL" id="JAJTJA010000008">
    <property type="protein sequence ID" value="KAH8694890.1"/>
    <property type="molecule type" value="Genomic_DNA"/>
</dbReference>
<feature type="compositionally biased region" description="Low complexity" evidence="1">
    <location>
        <begin position="361"/>
        <end position="381"/>
    </location>
</feature>
<feature type="compositionally biased region" description="Basic and acidic residues" evidence="1">
    <location>
        <begin position="39"/>
        <end position="48"/>
    </location>
</feature>
<sequence>MSQLTPRTDQTHKCYPLQIQPLPHSPCVTSATPTHPQLPRREREHTEALHPTTLKGSTLKTVMRKIFGRKRLSNLDGDETDEGLSPLRFEKSDVSAQPDRTAVVGHPRTNSSPSAPNHKNSLVVSRLSSASSDNLAATNSDSRIEIPPQTVRRRATLPSLILSDDGHMKERTLSLISPVSTRPVSAMSVMSAMIPLDEKTDNHGDAESFQSKKAHRRSRSADDLKKLVRHHRMSPIQWRRGNNEKNGWRTSVLELEGRNTADRNLQQSSSNRSNTPTSRDKITPDIETSDPPSPNVPESAPFHFENLIASMADPDASIEQRMTTMEVKIMDLEFAIAKIQGTDCDAFPKTVNNTPEKAKVSDTTAEPSSAASETSSQSSASFGGDARPISTATLRPSISFSQPPPPWYGGSSSSLNLHGISIEQYSALVTLVRREQTARKALENQVALLQEEMQSFRRSSGMPASPPGTLYPIPSPDSDDARYRRRRDASSSRKDSETSTEARAYEGRQWESPHYRANIETTSRNTAANMI</sequence>
<protein>
    <submittedName>
        <fullName evidence="2">Uncharacterized protein</fullName>
    </submittedName>
</protein>
<dbReference type="GeneID" id="70248676"/>
<feature type="region of interest" description="Disordered" evidence="1">
    <location>
        <begin position="74"/>
        <end position="119"/>
    </location>
</feature>
<gene>
    <name evidence="2" type="ORF">BGW36DRAFT_398251</name>
</gene>
<feature type="region of interest" description="Disordered" evidence="1">
    <location>
        <begin position="22"/>
        <end position="48"/>
    </location>
</feature>
<feature type="region of interest" description="Disordered" evidence="1">
    <location>
        <begin position="198"/>
        <end position="228"/>
    </location>
</feature>
<comment type="caution">
    <text evidence="2">The sequence shown here is derived from an EMBL/GenBank/DDBJ whole genome shotgun (WGS) entry which is preliminary data.</text>
</comment>
<dbReference type="AlphaFoldDB" id="A0AAD4KLP2"/>
<dbReference type="Proteomes" id="UP001201262">
    <property type="component" value="Unassembled WGS sequence"/>
</dbReference>
<dbReference type="RefSeq" id="XP_046070032.1">
    <property type="nucleotide sequence ID" value="XM_046218389.1"/>
</dbReference>
<feature type="region of interest" description="Disordered" evidence="1">
    <location>
        <begin position="457"/>
        <end position="531"/>
    </location>
</feature>
<feature type="compositionally biased region" description="Polar residues" evidence="1">
    <location>
        <begin position="108"/>
        <end position="119"/>
    </location>
</feature>
<feature type="compositionally biased region" description="Basic and acidic residues" evidence="1">
    <location>
        <begin position="488"/>
        <end position="497"/>
    </location>
</feature>
<evidence type="ECO:0000256" key="1">
    <source>
        <dbReference type="SAM" id="MobiDB-lite"/>
    </source>
</evidence>
<keyword evidence="3" id="KW-1185">Reference proteome</keyword>
<proteinExistence type="predicted"/>
<reference evidence="2" key="1">
    <citation type="submission" date="2021-12" db="EMBL/GenBank/DDBJ databases">
        <title>Convergent genome expansion in fungi linked to evolution of root-endophyte symbiosis.</title>
        <authorList>
            <consortium name="DOE Joint Genome Institute"/>
            <person name="Ke Y.-H."/>
            <person name="Bonito G."/>
            <person name="Liao H.-L."/>
            <person name="Looney B."/>
            <person name="Rojas-Flechas A."/>
            <person name="Nash J."/>
            <person name="Hameed K."/>
            <person name="Schadt C."/>
            <person name="Martin F."/>
            <person name="Crous P.W."/>
            <person name="Miettinen O."/>
            <person name="Magnuson J.K."/>
            <person name="Labbe J."/>
            <person name="Jacobson D."/>
            <person name="Doktycz M.J."/>
            <person name="Veneault-Fourrey C."/>
            <person name="Kuo A."/>
            <person name="Mondo S."/>
            <person name="Calhoun S."/>
            <person name="Riley R."/>
            <person name="Ohm R."/>
            <person name="LaButti K."/>
            <person name="Andreopoulos B."/>
            <person name="Pangilinan J."/>
            <person name="Nolan M."/>
            <person name="Tritt A."/>
            <person name="Clum A."/>
            <person name="Lipzen A."/>
            <person name="Daum C."/>
            <person name="Barry K."/>
            <person name="Grigoriev I.V."/>
            <person name="Vilgalys R."/>
        </authorList>
    </citation>
    <scope>NUCLEOTIDE SEQUENCE</scope>
    <source>
        <strain evidence="2">PMI_201</strain>
    </source>
</reference>
<evidence type="ECO:0000313" key="2">
    <source>
        <dbReference type="EMBL" id="KAH8694890.1"/>
    </source>
</evidence>